<accession>A0A4C1U6L8</accession>
<comment type="caution">
    <text evidence="1">The sequence shown here is derived from an EMBL/GenBank/DDBJ whole genome shotgun (WGS) entry which is preliminary data.</text>
</comment>
<dbReference type="AlphaFoldDB" id="A0A4C1U6L8"/>
<proteinExistence type="predicted"/>
<evidence type="ECO:0000313" key="1">
    <source>
        <dbReference type="EMBL" id="GBP21737.1"/>
    </source>
</evidence>
<sequence length="97" mass="11007">MEPHLGTHGHPCRITVRNLFAGLQNAFKLAACSSRFTRGRAEVSIDRGLWGAARSHLSWFKNVFPFVCSKTHYPTPHAQRRRILPRPAVLFSLELVL</sequence>
<dbReference type="Proteomes" id="UP000299102">
    <property type="component" value="Unassembled WGS sequence"/>
</dbReference>
<organism evidence="1 2">
    <name type="scientific">Eumeta variegata</name>
    <name type="common">Bagworm moth</name>
    <name type="synonym">Eumeta japonica</name>
    <dbReference type="NCBI Taxonomy" id="151549"/>
    <lineage>
        <taxon>Eukaryota</taxon>
        <taxon>Metazoa</taxon>
        <taxon>Ecdysozoa</taxon>
        <taxon>Arthropoda</taxon>
        <taxon>Hexapoda</taxon>
        <taxon>Insecta</taxon>
        <taxon>Pterygota</taxon>
        <taxon>Neoptera</taxon>
        <taxon>Endopterygota</taxon>
        <taxon>Lepidoptera</taxon>
        <taxon>Glossata</taxon>
        <taxon>Ditrysia</taxon>
        <taxon>Tineoidea</taxon>
        <taxon>Psychidae</taxon>
        <taxon>Oiketicinae</taxon>
        <taxon>Eumeta</taxon>
    </lineage>
</organism>
<reference evidence="1 2" key="1">
    <citation type="journal article" date="2019" name="Commun. Biol.">
        <title>The bagworm genome reveals a unique fibroin gene that provides high tensile strength.</title>
        <authorList>
            <person name="Kono N."/>
            <person name="Nakamura H."/>
            <person name="Ohtoshi R."/>
            <person name="Tomita M."/>
            <person name="Numata K."/>
            <person name="Arakawa K."/>
        </authorList>
    </citation>
    <scope>NUCLEOTIDE SEQUENCE [LARGE SCALE GENOMIC DNA]</scope>
</reference>
<gene>
    <name evidence="1" type="ORF">EVAR_10914_1</name>
</gene>
<dbReference type="EMBL" id="BGZK01000132">
    <property type="protein sequence ID" value="GBP21737.1"/>
    <property type="molecule type" value="Genomic_DNA"/>
</dbReference>
<evidence type="ECO:0000313" key="2">
    <source>
        <dbReference type="Proteomes" id="UP000299102"/>
    </source>
</evidence>
<keyword evidence="2" id="KW-1185">Reference proteome</keyword>
<name>A0A4C1U6L8_EUMVA</name>
<protein>
    <submittedName>
        <fullName evidence="1">Uncharacterized protein</fullName>
    </submittedName>
</protein>